<protein>
    <recommendedName>
        <fullName evidence="7">BHLH domain-containing protein</fullName>
    </recommendedName>
</protein>
<evidence type="ECO:0000313" key="9">
    <source>
        <dbReference type="Proteomes" id="UP001227230"/>
    </source>
</evidence>
<feature type="region of interest" description="Disordered" evidence="6">
    <location>
        <begin position="108"/>
        <end position="137"/>
    </location>
</feature>
<dbReference type="EMBL" id="CP126648">
    <property type="protein sequence ID" value="WJZ80403.1"/>
    <property type="molecule type" value="Genomic_DNA"/>
</dbReference>
<dbReference type="Gene3D" id="4.10.280.10">
    <property type="entry name" value="Helix-loop-helix DNA-binding domain"/>
    <property type="match status" value="1"/>
</dbReference>
<evidence type="ECO:0000313" key="8">
    <source>
        <dbReference type="EMBL" id="WJZ80403.1"/>
    </source>
</evidence>
<dbReference type="PANTHER" id="PTHR45855">
    <property type="entry name" value="TRANSCRIPTION FACTOR PIF1-RELATED"/>
    <property type="match status" value="1"/>
</dbReference>
<dbReference type="InterPro" id="IPR031066">
    <property type="entry name" value="bHLH_ALC-like_plant"/>
</dbReference>
<evidence type="ECO:0000256" key="6">
    <source>
        <dbReference type="SAM" id="MobiDB-lite"/>
    </source>
</evidence>
<evidence type="ECO:0000256" key="2">
    <source>
        <dbReference type="ARBA" id="ARBA00023015"/>
    </source>
</evidence>
<keyword evidence="3" id="KW-0238">DNA-binding</keyword>
<sequence length="385" mass="42845">MDDDTLDLLSDPDILLSDSDDIPQTGSMSTRQPREDYSFSDIYGDLEEVQPLLDTSLPVHDINNNGSNGLILCGVFEKGESSVRQRVERHDKESGKVTEVAAGWRADKEKATVKEDEDRPKRRRTAEQHSVYERKRRSRIQEKLRTLQEMVPNASKMMKEHGVGFLSPYMQMGEMQNMQPTQYISMRPPSEMGYAHGHGTLPSACIYPPMSPAVGGWPQMSGNGVFPYYYPPQPMFPTADGSPGPPVVPAEVWAHINPSSHHPVPPVIPAEVWPHVNPSNHPVPPGVNAQVLAQVNPPNHPAPPMVPILPQVNLANQGEAIYQNGPTMPNVQQMLTLQQMRRTAQEFSLSINISEQLGEASTFYGGNPVDYSYNLDRFDQTHPPN</sequence>
<reference evidence="8 9" key="1">
    <citation type="journal article" date="2023" name="Hortic Res">
        <title>The complete reference genome for grapevine (Vitis vinifera L.) genetics and breeding.</title>
        <authorList>
            <person name="Shi X."/>
            <person name="Cao S."/>
            <person name="Wang X."/>
            <person name="Huang S."/>
            <person name="Wang Y."/>
            <person name="Liu Z."/>
            <person name="Liu W."/>
            <person name="Leng X."/>
            <person name="Peng Y."/>
            <person name="Wang N."/>
            <person name="Wang Y."/>
            <person name="Ma Z."/>
            <person name="Xu X."/>
            <person name="Zhang F."/>
            <person name="Xue H."/>
            <person name="Zhong H."/>
            <person name="Wang Y."/>
            <person name="Zhang K."/>
            <person name="Velt A."/>
            <person name="Avia K."/>
            <person name="Holtgrawe D."/>
            <person name="Grimplet J."/>
            <person name="Matus J.T."/>
            <person name="Ware D."/>
            <person name="Wu X."/>
            <person name="Wang H."/>
            <person name="Liu C."/>
            <person name="Fang Y."/>
            <person name="Rustenholz C."/>
            <person name="Cheng Z."/>
            <person name="Xiao H."/>
            <person name="Zhou Y."/>
        </authorList>
    </citation>
    <scope>NUCLEOTIDE SEQUENCE [LARGE SCALE GENOMIC DNA]</scope>
    <source>
        <strain evidence="9">cv. Pinot noir / PN40024</strain>
        <tissue evidence="8">Leaf</tissue>
    </source>
</reference>
<keyword evidence="4" id="KW-0804">Transcription</keyword>
<dbReference type="PANTHER" id="PTHR45855:SF6">
    <property type="entry name" value="TRANSCRIPTION FACTOR ALC"/>
    <property type="match status" value="1"/>
</dbReference>
<dbReference type="InterPro" id="IPR011598">
    <property type="entry name" value="bHLH_dom"/>
</dbReference>
<keyword evidence="5" id="KW-0539">Nucleus</keyword>
<gene>
    <name evidence="8" type="ORF">VitviT2T_000326</name>
</gene>
<comment type="subcellular location">
    <subcellularLocation>
        <location evidence="1">Nucleus</location>
    </subcellularLocation>
</comment>
<dbReference type="PROSITE" id="PS50888">
    <property type="entry name" value="BHLH"/>
    <property type="match status" value="1"/>
</dbReference>
<name>A0ABY9BC82_VITVI</name>
<feature type="domain" description="BHLH" evidence="7">
    <location>
        <begin position="124"/>
        <end position="173"/>
    </location>
</feature>
<dbReference type="InterPro" id="IPR036638">
    <property type="entry name" value="HLH_DNA-bd_sf"/>
</dbReference>
<dbReference type="SUPFAM" id="SSF47459">
    <property type="entry name" value="HLH, helix-loop-helix DNA-binding domain"/>
    <property type="match status" value="1"/>
</dbReference>
<keyword evidence="2" id="KW-0805">Transcription regulation</keyword>
<keyword evidence="9" id="KW-1185">Reference proteome</keyword>
<evidence type="ECO:0000256" key="5">
    <source>
        <dbReference type="ARBA" id="ARBA00023242"/>
    </source>
</evidence>
<feature type="region of interest" description="Disordered" evidence="6">
    <location>
        <begin position="1"/>
        <end position="36"/>
    </location>
</feature>
<evidence type="ECO:0000256" key="3">
    <source>
        <dbReference type="ARBA" id="ARBA00023125"/>
    </source>
</evidence>
<accession>A0ABY9BC82</accession>
<proteinExistence type="predicted"/>
<evidence type="ECO:0000259" key="7">
    <source>
        <dbReference type="PROSITE" id="PS50888"/>
    </source>
</evidence>
<evidence type="ECO:0000256" key="1">
    <source>
        <dbReference type="ARBA" id="ARBA00004123"/>
    </source>
</evidence>
<dbReference type="Proteomes" id="UP001227230">
    <property type="component" value="Chromosome 1"/>
</dbReference>
<feature type="compositionally biased region" description="Low complexity" evidence="6">
    <location>
        <begin position="7"/>
        <end position="17"/>
    </location>
</feature>
<evidence type="ECO:0000256" key="4">
    <source>
        <dbReference type="ARBA" id="ARBA00023163"/>
    </source>
</evidence>
<organism evidence="8 9">
    <name type="scientific">Vitis vinifera</name>
    <name type="common">Grape</name>
    <dbReference type="NCBI Taxonomy" id="29760"/>
    <lineage>
        <taxon>Eukaryota</taxon>
        <taxon>Viridiplantae</taxon>
        <taxon>Streptophyta</taxon>
        <taxon>Embryophyta</taxon>
        <taxon>Tracheophyta</taxon>
        <taxon>Spermatophyta</taxon>
        <taxon>Magnoliopsida</taxon>
        <taxon>eudicotyledons</taxon>
        <taxon>Gunneridae</taxon>
        <taxon>Pentapetalae</taxon>
        <taxon>rosids</taxon>
        <taxon>Vitales</taxon>
        <taxon>Vitaceae</taxon>
        <taxon>Viteae</taxon>
        <taxon>Vitis</taxon>
    </lineage>
</organism>